<keyword evidence="2" id="KW-1133">Transmembrane helix</keyword>
<feature type="transmembrane region" description="Helical" evidence="2">
    <location>
        <begin position="504"/>
        <end position="526"/>
    </location>
</feature>
<organism evidence="3 4">
    <name type="scientific">Theileria orientalis</name>
    <dbReference type="NCBI Taxonomy" id="68886"/>
    <lineage>
        <taxon>Eukaryota</taxon>
        <taxon>Sar</taxon>
        <taxon>Alveolata</taxon>
        <taxon>Apicomplexa</taxon>
        <taxon>Aconoidasida</taxon>
        <taxon>Piroplasmida</taxon>
        <taxon>Theileriidae</taxon>
        <taxon>Theileria</taxon>
    </lineage>
</organism>
<evidence type="ECO:0000313" key="3">
    <source>
        <dbReference type="EMBL" id="UKJ89453.2"/>
    </source>
</evidence>
<reference evidence="3" key="1">
    <citation type="submission" date="2022-07" db="EMBL/GenBank/DDBJ databases">
        <title>Evaluation of T. orientalis genome assembly methods using nanopore sequencing and analysis of variation between genomes.</title>
        <authorList>
            <person name="Yam J."/>
            <person name="Micallef M.L."/>
            <person name="Liu M."/>
            <person name="Djordjevic S.P."/>
            <person name="Bogema D.R."/>
            <person name="Jenkins C."/>
        </authorList>
    </citation>
    <scope>NUCLEOTIDE SEQUENCE</scope>
    <source>
        <strain evidence="3">Fish Creek</strain>
    </source>
</reference>
<accession>A0A976QRJ6</accession>
<feature type="compositionally biased region" description="Low complexity" evidence="1">
    <location>
        <begin position="470"/>
        <end position="482"/>
    </location>
</feature>
<dbReference type="EMBL" id="CP056067">
    <property type="protein sequence ID" value="UKJ89453.2"/>
    <property type="molecule type" value="Genomic_DNA"/>
</dbReference>
<proteinExistence type="predicted"/>
<keyword evidence="2" id="KW-0472">Membrane</keyword>
<protein>
    <submittedName>
        <fullName evidence="3">Uncharacterized protein</fullName>
    </submittedName>
</protein>
<dbReference type="Proteomes" id="UP000244803">
    <property type="component" value="Chromosome 4"/>
</dbReference>
<gene>
    <name evidence="3" type="ORF">MACJ_002704</name>
</gene>
<name>A0A976QRJ6_THEOR</name>
<dbReference type="OrthoDB" id="1068471at2759"/>
<dbReference type="AlphaFoldDB" id="A0A976QRJ6"/>
<feature type="compositionally biased region" description="Basic and acidic residues" evidence="1">
    <location>
        <begin position="483"/>
        <end position="494"/>
    </location>
</feature>
<evidence type="ECO:0000256" key="1">
    <source>
        <dbReference type="SAM" id="MobiDB-lite"/>
    </source>
</evidence>
<evidence type="ECO:0000313" key="4">
    <source>
        <dbReference type="Proteomes" id="UP000244803"/>
    </source>
</evidence>
<feature type="region of interest" description="Disordered" evidence="1">
    <location>
        <begin position="463"/>
        <end position="494"/>
    </location>
</feature>
<sequence length="536" mass="61595">MPNIFLRKKDSTYHEWIYEKVTYSIDYELPWSTSSSDYFNIALYDASDNSNKGKAKFTYYYAYSNGQVVDKVDVFFSILRPNDPLIVSFNRRENKTYNCLYSRLKELVWFYGYNIGYYFFKGDLKVELAKEYSKLSKDKKLTFLPGSNKNEHILVSEYVLGKKKFKKNIYTPDGSKKAASELYSESLFSENTESSTNYLYLRSVANNQFDGVCLYSSSSGTQLLVEFVDGESVTQLRRIGTSEKSQWIHLEKPLTYKNDNELERILEYIEFCLDNKIVVKLDQQSDNTDIHVVESITSATPKPITENEMSVTKGCDGESDIVEGYVCYSHDLKEYYNVHVKGTLNDLRIGGESFKPDAYLELALTIDNNHIYLFDETGYRSEFLYYNPDKDKNLYVYFLQSNGEEHGLKPLLFYYEGQAYKPSNFRDHHNYWLNVNLNSVGKGGVIPKPKNLKDVLDEVRLSSETDQSSTVPPTQQTFPTVKPTKDGGKNHGVEIKNENSAQSFIGGSLGIILGMLGSAIAIFSFWNKPRTFNRIQ</sequence>
<evidence type="ECO:0000256" key="2">
    <source>
        <dbReference type="SAM" id="Phobius"/>
    </source>
</evidence>
<keyword evidence="2" id="KW-0812">Transmembrane</keyword>